<geneLocation type="plasmid" evidence="6 7">
    <name>unnamed1</name>
</geneLocation>
<dbReference type="Pfam" id="PF00440">
    <property type="entry name" value="TetR_N"/>
    <property type="match status" value="1"/>
</dbReference>
<reference evidence="6" key="1">
    <citation type="submission" date="2022-10" db="EMBL/GenBank/DDBJ databases">
        <title>The complete genomes of actinobacterial strains from the NBC collection.</title>
        <authorList>
            <person name="Joergensen T.S."/>
            <person name="Alvarez Arevalo M."/>
            <person name="Sterndorff E.B."/>
            <person name="Faurdal D."/>
            <person name="Vuksanovic O."/>
            <person name="Mourched A.-S."/>
            <person name="Charusanti P."/>
            <person name="Shaw S."/>
            <person name="Blin K."/>
            <person name="Weber T."/>
        </authorList>
    </citation>
    <scope>NUCLEOTIDE SEQUENCE</scope>
    <source>
        <strain evidence="6">NBC_00283</strain>
        <plasmid evidence="6">unnamed1</plasmid>
    </source>
</reference>
<feature type="DNA-binding region" description="H-T-H motif" evidence="4">
    <location>
        <begin position="31"/>
        <end position="50"/>
    </location>
</feature>
<dbReference type="InterPro" id="IPR023772">
    <property type="entry name" value="DNA-bd_HTH_TetR-type_CS"/>
</dbReference>
<protein>
    <submittedName>
        <fullName evidence="6">TetR family transcriptional regulator</fullName>
    </submittedName>
</protein>
<dbReference type="SUPFAM" id="SSF48498">
    <property type="entry name" value="Tetracyclin repressor-like, C-terminal domain"/>
    <property type="match status" value="1"/>
</dbReference>
<evidence type="ECO:0000313" key="7">
    <source>
        <dbReference type="Proteomes" id="UP001432075"/>
    </source>
</evidence>
<dbReference type="PROSITE" id="PS01081">
    <property type="entry name" value="HTH_TETR_1"/>
    <property type="match status" value="1"/>
</dbReference>
<evidence type="ECO:0000256" key="1">
    <source>
        <dbReference type="ARBA" id="ARBA00023015"/>
    </source>
</evidence>
<dbReference type="InterPro" id="IPR036271">
    <property type="entry name" value="Tet_transcr_reg_TetR-rel_C_sf"/>
</dbReference>
<dbReference type="Gene3D" id="1.10.357.10">
    <property type="entry name" value="Tetracycline Repressor, domain 2"/>
    <property type="match status" value="1"/>
</dbReference>
<evidence type="ECO:0000259" key="5">
    <source>
        <dbReference type="PROSITE" id="PS50977"/>
    </source>
</evidence>
<organism evidence="6 7">
    <name type="scientific">Streptomyces goshikiensis</name>
    <dbReference type="NCBI Taxonomy" id="1942"/>
    <lineage>
        <taxon>Bacteria</taxon>
        <taxon>Bacillati</taxon>
        <taxon>Actinomycetota</taxon>
        <taxon>Actinomycetes</taxon>
        <taxon>Kitasatosporales</taxon>
        <taxon>Streptomycetaceae</taxon>
        <taxon>Streptomyces</taxon>
    </lineage>
</organism>
<proteinExistence type="predicted"/>
<gene>
    <name evidence="6" type="ORF">OHU17_35815</name>
</gene>
<dbReference type="PROSITE" id="PS50977">
    <property type="entry name" value="HTH_TETR_2"/>
    <property type="match status" value="1"/>
</dbReference>
<keyword evidence="2 4" id="KW-0238">DNA-binding</keyword>
<dbReference type="PANTHER" id="PTHR30055:SF234">
    <property type="entry name" value="HTH-TYPE TRANSCRIPTIONAL REGULATOR BETI"/>
    <property type="match status" value="1"/>
</dbReference>
<evidence type="ECO:0000256" key="4">
    <source>
        <dbReference type="PROSITE-ProRule" id="PRU00335"/>
    </source>
</evidence>
<dbReference type="InterPro" id="IPR050109">
    <property type="entry name" value="HTH-type_TetR-like_transc_reg"/>
</dbReference>
<dbReference type="SUPFAM" id="SSF46689">
    <property type="entry name" value="Homeodomain-like"/>
    <property type="match status" value="1"/>
</dbReference>
<accession>A0ABZ1RXN4</accession>
<evidence type="ECO:0000256" key="2">
    <source>
        <dbReference type="ARBA" id="ARBA00023125"/>
    </source>
</evidence>
<dbReference type="InterPro" id="IPR047923">
    <property type="entry name" value="ArpA-like"/>
</dbReference>
<keyword evidence="1" id="KW-0805">Transcription regulation</keyword>
<dbReference type="PRINTS" id="PR00455">
    <property type="entry name" value="HTHTETR"/>
</dbReference>
<dbReference type="Proteomes" id="UP001432075">
    <property type="component" value="Plasmid unnamed1"/>
</dbReference>
<dbReference type="EMBL" id="CP108058">
    <property type="protein sequence ID" value="WUO51240.1"/>
    <property type="molecule type" value="Genomic_DNA"/>
</dbReference>
<dbReference type="NCBIfam" id="NF041196">
    <property type="entry name" value="ScbR_bind_reg"/>
    <property type="match status" value="1"/>
</dbReference>
<dbReference type="PANTHER" id="PTHR30055">
    <property type="entry name" value="HTH-TYPE TRANSCRIPTIONAL REGULATOR RUTR"/>
    <property type="match status" value="1"/>
</dbReference>
<dbReference type="InterPro" id="IPR009057">
    <property type="entry name" value="Homeodomain-like_sf"/>
</dbReference>
<dbReference type="RefSeq" id="WP_328777648.1">
    <property type="nucleotide sequence ID" value="NZ_CP108058.1"/>
</dbReference>
<name>A0ABZ1RXN4_9ACTN</name>
<dbReference type="InterPro" id="IPR001647">
    <property type="entry name" value="HTH_TetR"/>
</dbReference>
<keyword evidence="6" id="KW-0614">Plasmid</keyword>
<keyword evidence="3" id="KW-0804">Transcription</keyword>
<keyword evidence="7" id="KW-1185">Reference proteome</keyword>
<evidence type="ECO:0000256" key="3">
    <source>
        <dbReference type="ARBA" id="ARBA00023163"/>
    </source>
</evidence>
<evidence type="ECO:0000313" key="6">
    <source>
        <dbReference type="EMBL" id="WUO51240.1"/>
    </source>
</evidence>
<sequence>MTKQERAVRTRHALLRSAAAAFDQRGYAAATLSLISNGAGVSPGALHFHFENKAAIAAAVELEAADTLCMVATHVYMRQGSALQALADTSHALARAFTTDVVVRAGFQLGREAAYVSSLDLHKDWERYVHRLLARAAEQNTLQPGLSHRQMAAMVVAATVGFEVLGQGEREWVSAHSLTGFWRLILPSLATPEALCELDPTGGRLGVMSRS</sequence>
<feature type="domain" description="HTH tetR-type" evidence="5">
    <location>
        <begin position="8"/>
        <end position="68"/>
    </location>
</feature>